<evidence type="ECO:0000313" key="1">
    <source>
        <dbReference type="EMBL" id="RHK02289.1"/>
    </source>
</evidence>
<proteinExistence type="predicted"/>
<dbReference type="Proteomes" id="UP000286288">
    <property type="component" value="Unassembled WGS sequence"/>
</dbReference>
<organism evidence="1 2">
    <name type="scientific">Enterococcus casseliflavus</name>
    <name type="common">Enterococcus flavescens</name>
    <dbReference type="NCBI Taxonomy" id="37734"/>
    <lineage>
        <taxon>Bacteria</taxon>
        <taxon>Bacillati</taxon>
        <taxon>Bacillota</taxon>
        <taxon>Bacilli</taxon>
        <taxon>Lactobacillales</taxon>
        <taxon>Enterococcaceae</taxon>
        <taxon>Enterococcus</taxon>
    </lineage>
</organism>
<reference evidence="1 2" key="1">
    <citation type="submission" date="2018-08" db="EMBL/GenBank/DDBJ databases">
        <title>A genome reference for cultivated species of the human gut microbiota.</title>
        <authorList>
            <person name="Zou Y."/>
            <person name="Xue W."/>
            <person name="Luo G."/>
        </authorList>
    </citation>
    <scope>NUCLEOTIDE SEQUENCE [LARGE SCALE GENOMIC DNA]</scope>
    <source>
        <strain evidence="1 2">AF48-16</strain>
    </source>
</reference>
<protein>
    <submittedName>
        <fullName evidence="1">Uncharacterized protein</fullName>
    </submittedName>
</protein>
<sequence>MRSKAYRALASKVNTFLQKQNPPLTNRAYEFVQLQLGLVVKEELPPRTDDEEQFIVYQTQNLISKEEARVFFNTAHKNEFVKAFQKKYPELDVSYQSFTDSWYEEAYESFCSYFGIKP</sequence>
<gene>
    <name evidence="1" type="ORF">DW084_18030</name>
</gene>
<evidence type="ECO:0000313" key="2">
    <source>
        <dbReference type="Proteomes" id="UP000286288"/>
    </source>
</evidence>
<dbReference type="EMBL" id="QRMZ01000047">
    <property type="protein sequence ID" value="RHK02289.1"/>
    <property type="molecule type" value="Genomic_DNA"/>
</dbReference>
<dbReference type="AlphaFoldDB" id="A0A415EK73"/>
<comment type="caution">
    <text evidence="1">The sequence shown here is derived from an EMBL/GenBank/DDBJ whole genome shotgun (WGS) entry which is preliminary data.</text>
</comment>
<name>A0A415EK73_ENTCA</name>
<accession>A0A415EK73</accession>